<comment type="similarity">
    <text evidence="1">Belongs to the Gfa family.</text>
</comment>
<name>A0AAE0P0U2_9PEZI</name>
<dbReference type="AlphaFoldDB" id="A0AAE0P0U2"/>
<proteinExistence type="inferred from homology"/>
<dbReference type="GO" id="GO:0016846">
    <property type="term" value="F:carbon-sulfur lyase activity"/>
    <property type="evidence" value="ECO:0007669"/>
    <property type="project" value="InterPro"/>
</dbReference>
<dbReference type="SUPFAM" id="SSF51316">
    <property type="entry name" value="Mss4-like"/>
    <property type="match status" value="1"/>
</dbReference>
<accession>A0AAE0P0U2</accession>
<protein>
    <submittedName>
        <fullName evidence="6">Mss4-like protein</fullName>
    </submittedName>
</protein>
<dbReference type="PANTHER" id="PTHR33337">
    <property type="entry name" value="GFA DOMAIN-CONTAINING PROTEIN"/>
    <property type="match status" value="1"/>
</dbReference>
<gene>
    <name evidence="6" type="ORF">B0H63DRAFT_467679</name>
</gene>
<evidence type="ECO:0000256" key="4">
    <source>
        <dbReference type="ARBA" id="ARBA00023239"/>
    </source>
</evidence>
<organism evidence="6 7">
    <name type="scientific">Podospora didyma</name>
    <dbReference type="NCBI Taxonomy" id="330526"/>
    <lineage>
        <taxon>Eukaryota</taxon>
        <taxon>Fungi</taxon>
        <taxon>Dikarya</taxon>
        <taxon>Ascomycota</taxon>
        <taxon>Pezizomycotina</taxon>
        <taxon>Sordariomycetes</taxon>
        <taxon>Sordariomycetidae</taxon>
        <taxon>Sordariales</taxon>
        <taxon>Podosporaceae</taxon>
        <taxon>Podospora</taxon>
    </lineage>
</organism>
<evidence type="ECO:0000313" key="7">
    <source>
        <dbReference type="Proteomes" id="UP001285441"/>
    </source>
</evidence>
<evidence type="ECO:0000313" key="6">
    <source>
        <dbReference type="EMBL" id="KAK3391286.1"/>
    </source>
</evidence>
<dbReference type="EMBL" id="JAULSW010000002">
    <property type="protein sequence ID" value="KAK3391286.1"/>
    <property type="molecule type" value="Genomic_DNA"/>
</dbReference>
<evidence type="ECO:0000256" key="2">
    <source>
        <dbReference type="ARBA" id="ARBA00022723"/>
    </source>
</evidence>
<evidence type="ECO:0000256" key="1">
    <source>
        <dbReference type="ARBA" id="ARBA00005495"/>
    </source>
</evidence>
<feature type="domain" description="CENP-V/GFA" evidence="5">
    <location>
        <begin position="5"/>
        <end position="114"/>
    </location>
</feature>
<sequence>MPAPYTGKCLCGGVHLKISSEPVTVVSCHCGHCSKGAGGTNQVVAPFPKDDVEVTKGQELITTYVFTDTSSGKGKDKTFCKVCGTPLWTVTESARVQNQLLVRTVVLENGLTWKPACAIFTKNRPSWLPAASGVVDYEAAP</sequence>
<dbReference type="Proteomes" id="UP001285441">
    <property type="component" value="Unassembled WGS sequence"/>
</dbReference>
<dbReference type="InterPro" id="IPR006913">
    <property type="entry name" value="CENP-V/GFA"/>
</dbReference>
<dbReference type="PROSITE" id="PS51891">
    <property type="entry name" value="CENP_V_GFA"/>
    <property type="match status" value="1"/>
</dbReference>
<keyword evidence="7" id="KW-1185">Reference proteome</keyword>
<keyword evidence="3" id="KW-0862">Zinc</keyword>
<reference evidence="6" key="1">
    <citation type="journal article" date="2023" name="Mol. Phylogenet. Evol.">
        <title>Genome-scale phylogeny and comparative genomics of the fungal order Sordariales.</title>
        <authorList>
            <person name="Hensen N."/>
            <person name="Bonometti L."/>
            <person name="Westerberg I."/>
            <person name="Brannstrom I.O."/>
            <person name="Guillou S."/>
            <person name="Cros-Aarteil S."/>
            <person name="Calhoun S."/>
            <person name="Haridas S."/>
            <person name="Kuo A."/>
            <person name="Mondo S."/>
            <person name="Pangilinan J."/>
            <person name="Riley R."/>
            <person name="LaButti K."/>
            <person name="Andreopoulos B."/>
            <person name="Lipzen A."/>
            <person name="Chen C."/>
            <person name="Yan M."/>
            <person name="Daum C."/>
            <person name="Ng V."/>
            <person name="Clum A."/>
            <person name="Steindorff A."/>
            <person name="Ohm R.A."/>
            <person name="Martin F."/>
            <person name="Silar P."/>
            <person name="Natvig D.O."/>
            <person name="Lalanne C."/>
            <person name="Gautier V."/>
            <person name="Ament-Velasquez S.L."/>
            <person name="Kruys A."/>
            <person name="Hutchinson M.I."/>
            <person name="Powell A.J."/>
            <person name="Barry K."/>
            <person name="Miller A.N."/>
            <person name="Grigoriev I.V."/>
            <person name="Debuchy R."/>
            <person name="Gladieux P."/>
            <person name="Hiltunen Thoren M."/>
            <person name="Johannesson H."/>
        </authorList>
    </citation>
    <scope>NUCLEOTIDE SEQUENCE</scope>
    <source>
        <strain evidence="6">CBS 232.78</strain>
    </source>
</reference>
<dbReference type="Gene3D" id="3.90.1590.10">
    <property type="entry name" value="glutathione-dependent formaldehyde- activating enzyme (gfa)"/>
    <property type="match status" value="1"/>
</dbReference>
<dbReference type="Pfam" id="PF04828">
    <property type="entry name" value="GFA"/>
    <property type="match status" value="1"/>
</dbReference>
<keyword evidence="2" id="KW-0479">Metal-binding</keyword>
<dbReference type="PANTHER" id="PTHR33337:SF40">
    <property type="entry name" value="CENP-V_GFA DOMAIN-CONTAINING PROTEIN-RELATED"/>
    <property type="match status" value="1"/>
</dbReference>
<evidence type="ECO:0000256" key="3">
    <source>
        <dbReference type="ARBA" id="ARBA00022833"/>
    </source>
</evidence>
<dbReference type="GO" id="GO:0046872">
    <property type="term" value="F:metal ion binding"/>
    <property type="evidence" value="ECO:0007669"/>
    <property type="project" value="UniProtKB-KW"/>
</dbReference>
<keyword evidence="4" id="KW-0456">Lyase</keyword>
<evidence type="ECO:0000259" key="5">
    <source>
        <dbReference type="PROSITE" id="PS51891"/>
    </source>
</evidence>
<reference evidence="6" key="2">
    <citation type="submission" date="2023-06" db="EMBL/GenBank/DDBJ databases">
        <authorList>
            <consortium name="Lawrence Berkeley National Laboratory"/>
            <person name="Haridas S."/>
            <person name="Hensen N."/>
            <person name="Bonometti L."/>
            <person name="Westerberg I."/>
            <person name="Brannstrom I.O."/>
            <person name="Guillou S."/>
            <person name="Cros-Aarteil S."/>
            <person name="Calhoun S."/>
            <person name="Kuo A."/>
            <person name="Mondo S."/>
            <person name="Pangilinan J."/>
            <person name="Riley R."/>
            <person name="LaButti K."/>
            <person name="Andreopoulos B."/>
            <person name="Lipzen A."/>
            <person name="Chen C."/>
            <person name="Yanf M."/>
            <person name="Daum C."/>
            <person name="Ng V."/>
            <person name="Clum A."/>
            <person name="Steindorff A."/>
            <person name="Ohm R."/>
            <person name="Martin F."/>
            <person name="Silar P."/>
            <person name="Natvig D."/>
            <person name="Lalanne C."/>
            <person name="Gautier V."/>
            <person name="Ament-velasquez S.L."/>
            <person name="Kruys A."/>
            <person name="Hutchinson M.I."/>
            <person name="Powell A.J."/>
            <person name="Barry K."/>
            <person name="Miller A.N."/>
            <person name="Grigoriev I.V."/>
            <person name="Debuchy R."/>
            <person name="Gladieux P."/>
            <person name="Thoren M.H."/>
            <person name="Johannesson H."/>
        </authorList>
    </citation>
    <scope>NUCLEOTIDE SEQUENCE</scope>
    <source>
        <strain evidence="6">CBS 232.78</strain>
    </source>
</reference>
<dbReference type="InterPro" id="IPR011057">
    <property type="entry name" value="Mss4-like_sf"/>
</dbReference>
<comment type="caution">
    <text evidence="6">The sequence shown here is derived from an EMBL/GenBank/DDBJ whole genome shotgun (WGS) entry which is preliminary data.</text>
</comment>